<keyword evidence="3" id="KW-1185">Reference proteome</keyword>
<accession>A0A9K3GJU5</accession>
<feature type="non-terminal residue" evidence="2">
    <location>
        <position position="1"/>
    </location>
</feature>
<dbReference type="EMBL" id="BDIP01002012">
    <property type="protein sequence ID" value="GIQ85573.1"/>
    <property type="molecule type" value="Genomic_DNA"/>
</dbReference>
<organism evidence="2 3">
    <name type="scientific">Kipferlia bialata</name>
    <dbReference type="NCBI Taxonomy" id="797122"/>
    <lineage>
        <taxon>Eukaryota</taxon>
        <taxon>Metamonada</taxon>
        <taxon>Carpediemonas-like organisms</taxon>
        <taxon>Kipferlia</taxon>
    </lineage>
</organism>
<dbReference type="AlphaFoldDB" id="A0A9K3GJU5"/>
<feature type="signal peptide" evidence="1">
    <location>
        <begin position="1"/>
        <end position="16"/>
    </location>
</feature>
<protein>
    <submittedName>
        <fullName evidence="2">Uncharacterized protein</fullName>
    </submittedName>
</protein>
<keyword evidence="1" id="KW-0732">Signal</keyword>
<proteinExistence type="predicted"/>
<sequence length="221" mass="23603">MLVLVCVLAIICMASAGPVDCGAIDDCMTCMGVAFTPSSMNHYYCGWCADEDPELHGCREGVPFTYEGPNDGKGCTLWEQHDTTLGGNTCCSDSTDCGDCLKDGTQSWCGWCPGDDISPDNGGVCYHNRTAVAGGESYYTCPDRVADTGTCCSTNEDCPSCAGNAACQWCELDDTCFYMSPQTPTPTYNCDGAAFTSCCVADDCSSCMEGKTVYDYDCFWC</sequence>
<evidence type="ECO:0000313" key="2">
    <source>
        <dbReference type="EMBL" id="GIQ85573.1"/>
    </source>
</evidence>
<gene>
    <name evidence="2" type="ORF">KIPB_007262</name>
</gene>
<feature type="chain" id="PRO_5039890836" evidence="1">
    <location>
        <begin position="17"/>
        <end position="221"/>
    </location>
</feature>
<evidence type="ECO:0000256" key="1">
    <source>
        <dbReference type="SAM" id="SignalP"/>
    </source>
</evidence>
<comment type="caution">
    <text evidence="2">The sequence shown here is derived from an EMBL/GenBank/DDBJ whole genome shotgun (WGS) entry which is preliminary data.</text>
</comment>
<evidence type="ECO:0000313" key="3">
    <source>
        <dbReference type="Proteomes" id="UP000265618"/>
    </source>
</evidence>
<dbReference type="Proteomes" id="UP000265618">
    <property type="component" value="Unassembled WGS sequence"/>
</dbReference>
<reference evidence="2 3" key="1">
    <citation type="journal article" date="2018" name="PLoS ONE">
        <title>The draft genome of Kipferlia bialata reveals reductive genome evolution in fornicate parasites.</title>
        <authorList>
            <person name="Tanifuji G."/>
            <person name="Takabayashi S."/>
            <person name="Kume K."/>
            <person name="Takagi M."/>
            <person name="Nakayama T."/>
            <person name="Kamikawa R."/>
            <person name="Inagaki Y."/>
            <person name="Hashimoto T."/>
        </authorList>
    </citation>
    <scope>NUCLEOTIDE SEQUENCE [LARGE SCALE GENOMIC DNA]</scope>
    <source>
        <strain evidence="2">NY0173</strain>
    </source>
</reference>
<name>A0A9K3GJU5_9EUKA</name>